<dbReference type="AlphaFoldDB" id="A0AAN6IFM4"/>
<keyword evidence="2" id="KW-1185">Reference proteome</keyword>
<evidence type="ECO:0000313" key="2">
    <source>
        <dbReference type="Proteomes" id="UP001203852"/>
    </source>
</evidence>
<evidence type="ECO:0000313" key="1">
    <source>
        <dbReference type="EMBL" id="KAI1615788.1"/>
    </source>
</evidence>
<comment type="caution">
    <text evidence="1">The sequence shown here is derived from an EMBL/GenBank/DDBJ whole genome shotgun (WGS) entry which is preliminary data.</text>
</comment>
<organism evidence="1 2">
    <name type="scientific">Exophiala viscosa</name>
    <dbReference type="NCBI Taxonomy" id="2486360"/>
    <lineage>
        <taxon>Eukaryota</taxon>
        <taxon>Fungi</taxon>
        <taxon>Dikarya</taxon>
        <taxon>Ascomycota</taxon>
        <taxon>Pezizomycotina</taxon>
        <taxon>Eurotiomycetes</taxon>
        <taxon>Chaetothyriomycetidae</taxon>
        <taxon>Chaetothyriales</taxon>
        <taxon>Herpotrichiellaceae</taxon>
        <taxon>Exophiala</taxon>
    </lineage>
</organism>
<sequence>MCFSCGSWWNRPMMLASEPVQKEYIFLDDDVQFYEDRRTGIHPPAPVYQSNQPAQQAMYYFQGSSSSPAGYYLNGLYYGTSPPTSYAPNSIPYASYAPWTQTAAPAQAAAAVAANAALAQMPNAPAYFVGSTSAEIQAQNAIYMAHMAASQSQPTMLAPYKPGSSPQFWCKELDGSWTLREYGDTMKGDFPAGHWERHQTSGYYYYVRHSS</sequence>
<dbReference type="Proteomes" id="UP001203852">
    <property type="component" value="Unassembled WGS sequence"/>
</dbReference>
<dbReference type="EMBL" id="MU404352">
    <property type="protein sequence ID" value="KAI1615788.1"/>
    <property type="molecule type" value="Genomic_DNA"/>
</dbReference>
<reference evidence="1" key="1">
    <citation type="journal article" date="2022" name="bioRxiv">
        <title>Deciphering the potential niche of two novel black yeast fungi from a biological soil crust based on their genomes, phenotypes, and melanin regulation.</title>
        <authorList>
            <consortium name="DOE Joint Genome Institute"/>
            <person name="Carr E.C."/>
            <person name="Barton Q."/>
            <person name="Grambo S."/>
            <person name="Sullivan M."/>
            <person name="Renfro C.M."/>
            <person name="Kuo A."/>
            <person name="Pangilinan J."/>
            <person name="Lipzen A."/>
            <person name="Keymanesh K."/>
            <person name="Savage E."/>
            <person name="Barry K."/>
            <person name="Grigoriev I.V."/>
            <person name="Riekhof W.R."/>
            <person name="Harris S.S."/>
        </authorList>
    </citation>
    <scope>NUCLEOTIDE SEQUENCE</scope>
    <source>
        <strain evidence="1">JF 03-4F</strain>
    </source>
</reference>
<accession>A0AAN6IFM4</accession>
<protein>
    <submittedName>
        <fullName evidence="1">Uncharacterized protein</fullName>
    </submittedName>
</protein>
<gene>
    <name evidence="1" type="ORF">EDD36DRAFT_196875</name>
</gene>
<proteinExistence type="predicted"/>
<name>A0AAN6IFM4_9EURO</name>